<evidence type="ECO:0000313" key="4">
    <source>
        <dbReference type="Proteomes" id="UP000192721"/>
    </source>
</evidence>
<dbReference type="InterPro" id="IPR046554">
    <property type="entry name" value="DUF6708"/>
</dbReference>
<dbReference type="Proteomes" id="UP000192721">
    <property type="component" value="Unassembled WGS sequence"/>
</dbReference>
<comment type="caution">
    <text evidence="3">The sequence shown here is derived from an EMBL/GenBank/DDBJ whole genome shotgun (WGS) entry which is preliminary data.</text>
</comment>
<feature type="domain" description="DUF6708" evidence="2">
    <location>
        <begin position="119"/>
        <end position="298"/>
    </location>
</feature>
<dbReference type="RefSeq" id="WP_081554754.1">
    <property type="nucleotide sequence ID" value="NZ_MUKV01000003.1"/>
</dbReference>
<gene>
    <name evidence="3" type="ORF">B0T45_04605</name>
</gene>
<feature type="transmembrane region" description="Helical" evidence="1">
    <location>
        <begin position="103"/>
        <end position="125"/>
    </location>
</feature>
<dbReference type="Pfam" id="PF20455">
    <property type="entry name" value="DUF6708"/>
    <property type="match status" value="1"/>
</dbReference>
<sequence>MEYTGLYQKYAINRPLTRLEHEHALNIHQKLDLPLAYQLAVIRINSTYLELVDKYFRWKGVMSSVLLAIFYIVPIGCATIALDFILIASGASPSPYYSQQQAWTQAVLLLLFGPGLIGSILIWLLRKEAFALTHYPIRLNRKSRKIFAFQPGGKIVEFDWDHSFFCLGLGKSNTWEIQAHKLDAEGKVSATFAFSELAVGVKDRELLKQHWEFIRRYMEEGPASVIQEVKACLPIAKQREAFWFGVQRNDFYVNTTPLSVRLAFLLIYIATYPGRWLAMRTSSIPVWPENVEKQCLVTPDDPYYRDASMNP</sequence>
<accession>A0A1W0D899</accession>
<organism evidence="3 4">
    <name type="scientific">Chromobacterium haemolyticum</name>
    <dbReference type="NCBI Taxonomy" id="394935"/>
    <lineage>
        <taxon>Bacteria</taxon>
        <taxon>Pseudomonadati</taxon>
        <taxon>Pseudomonadota</taxon>
        <taxon>Betaproteobacteria</taxon>
        <taxon>Neisseriales</taxon>
        <taxon>Chromobacteriaceae</taxon>
        <taxon>Chromobacterium</taxon>
    </lineage>
</organism>
<feature type="transmembrane region" description="Helical" evidence="1">
    <location>
        <begin position="65"/>
        <end position="91"/>
    </location>
</feature>
<keyword evidence="1" id="KW-0812">Transmembrane</keyword>
<protein>
    <recommendedName>
        <fullName evidence="2">DUF6708 domain-containing protein</fullName>
    </recommendedName>
</protein>
<proteinExistence type="predicted"/>
<dbReference type="AlphaFoldDB" id="A0A1W0D899"/>
<evidence type="ECO:0000313" key="3">
    <source>
        <dbReference type="EMBL" id="OQS43245.1"/>
    </source>
</evidence>
<name>A0A1W0D899_9NEIS</name>
<keyword evidence="1" id="KW-1133">Transmembrane helix</keyword>
<evidence type="ECO:0000256" key="1">
    <source>
        <dbReference type="SAM" id="Phobius"/>
    </source>
</evidence>
<reference evidence="3 4" key="1">
    <citation type="submission" date="2017-02" db="EMBL/GenBank/DDBJ databases">
        <title>Chromobacterium haemolyticum H5244.</title>
        <authorList>
            <person name="Gulvik C.A."/>
        </authorList>
    </citation>
    <scope>NUCLEOTIDE SEQUENCE [LARGE SCALE GENOMIC DNA]</scope>
    <source>
        <strain evidence="3 4">H5244</strain>
    </source>
</reference>
<dbReference type="EMBL" id="MUKV01000003">
    <property type="protein sequence ID" value="OQS43245.1"/>
    <property type="molecule type" value="Genomic_DNA"/>
</dbReference>
<keyword evidence="1" id="KW-0472">Membrane</keyword>
<evidence type="ECO:0000259" key="2">
    <source>
        <dbReference type="Pfam" id="PF20455"/>
    </source>
</evidence>